<dbReference type="GO" id="GO:0004527">
    <property type="term" value="F:exonuclease activity"/>
    <property type="evidence" value="ECO:0007669"/>
    <property type="project" value="UniProtKB-KW"/>
</dbReference>
<evidence type="ECO:0000256" key="1">
    <source>
        <dbReference type="ARBA" id="ARBA00004123"/>
    </source>
</evidence>
<dbReference type="OMA" id="RCGGMIH"/>
<evidence type="ECO:0000256" key="2">
    <source>
        <dbReference type="ARBA" id="ARBA00010205"/>
    </source>
</evidence>
<feature type="active site" description="Proton donor/acceptor" evidence="9">
    <location>
        <position position="389"/>
    </location>
</feature>
<dbReference type="VEuPathDB" id="AmoebaDB:NfTy_005030"/>
<evidence type="ECO:0000256" key="12">
    <source>
        <dbReference type="SAM" id="MobiDB-lite"/>
    </source>
</evidence>
<dbReference type="GeneID" id="68115123"/>
<dbReference type="GO" id="GO:0006281">
    <property type="term" value="P:DNA repair"/>
    <property type="evidence" value="ECO:0007669"/>
    <property type="project" value="UniProtKB-KW"/>
</dbReference>
<dbReference type="PANTHER" id="PTHR12415">
    <property type="entry name" value="TYROSYL-DNA PHOSPHODIESTERASE 1"/>
    <property type="match status" value="1"/>
</dbReference>
<feature type="site" description="Interaction with DNA" evidence="11">
    <location>
        <position position="414"/>
    </location>
</feature>
<dbReference type="GO" id="GO:0017005">
    <property type="term" value="F:3'-tyrosyl-DNA phosphodiesterase activity"/>
    <property type="evidence" value="ECO:0007669"/>
    <property type="project" value="TreeGrafter"/>
</dbReference>
<keyword evidence="3" id="KW-0540">Nuclease</keyword>
<gene>
    <name evidence="13" type="ORF">FDP41_007905</name>
</gene>
<evidence type="ECO:0000256" key="5">
    <source>
        <dbReference type="ARBA" id="ARBA00022801"/>
    </source>
</evidence>
<dbReference type="GO" id="GO:0003690">
    <property type="term" value="F:double-stranded DNA binding"/>
    <property type="evidence" value="ECO:0007669"/>
    <property type="project" value="TreeGrafter"/>
</dbReference>
<protein>
    <recommendedName>
        <fullName evidence="15">PLD phosphodiesterase domain-containing protein</fullName>
    </recommendedName>
</protein>
<dbReference type="GO" id="GO:0005634">
    <property type="term" value="C:nucleus"/>
    <property type="evidence" value="ECO:0007669"/>
    <property type="project" value="UniProtKB-SubCell"/>
</dbReference>
<keyword evidence="5" id="KW-0378">Hydrolase</keyword>
<feature type="binding site" evidence="10">
    <location>
        <position position="391"/>
    </location>
    <ligand>
        <name>substrate</name>
    </ligand>
</feature>
<dbReference type="OrthoDB" id="47785at2759"/>
<evidence type="ECO:0000313" key="14">
    <source>
        <dbReference type="Proteomes" id="UP000444721"/>
    </source>
</evidence>
<sequence>MPPKRSLLCDIIVVEDDSTSDNLSEKSDNDEEVVEVKQHLSKTKNTLPSSSEPSTKKIKPSPTTEAIPRNVASSMNSTTTHIQYHGDKIYYNPLANEKQSNSDHFLTISQILEVRKAKSLFLSSFCLDYEFLQTIIPFESLQIPITISHHWDQKQEKVGKKFIQLGKCPVCVCNPKLLGQYSNMHAKLFIIEFEEKIRIVISSANLTQFDWQYFKQAIWIQEFTKKLSTSSCKFENDLVDFWQHLTGIPGNFLRKYDYSTAKGELIPSVPGYHTTDKYGHLAIKKSIAAMNFSSTEIQQLKDSPLYFQMSSIGSLNANYISELSDSFYVTKNKDLFHMVFPSLEVVSQSHFGLRCGGMIHLRSKTYETSTFPRNLMSHYTPTQGNHLSHSKIIFHQSNNNPNVGFMVIGSHNLSQAALGKLQKQNSQLYISNYELGIALKLDVFSKSSLGVTDSQSDSQSTYSSPSMCSQGPLTNEQLHSQFGLLLPFKIPPTRYDHKHDSPFILETVQDLYDD</sequence>
<organism evidence="13 14">
    <name type="scientific">Naegleria fowleri</name>
    <name type="common">Brain eating amoeba</name>
    <dbReference type="NCBI Taxonomy" id="5763"/>
    <lineage>
        <taxon>Eukaryota</taxon>
        <taxon>Discoba</taxon>
        <taxon>Heterolobosea</taxon>
        <taxon>Tetramitia</taxon>
        <taxon>Eutetramitia</taxon>
        <taxon>Vahlkampfiidae</taxon>
        <taxon>Naegleria</taxon>
    </lineage>
</organism>
<name>A0A6A5CEH7_NAEFO</name>
<keyword evidence="6" id="KW-0269">Exonuclease</keyword>
<dbReference type="InterPro" id="IPR010347">
    <property type="entry name" value="Tdp1"/>
</dbReference>
<evidence type="ECO:0000256" key="6">
    <source>
        <dbReference type="ARBA" id="ARBA00022839"/>
    </source>
</evidence>
<reference evidence="13 14" key="1">
    <citation type="journal article" date="2019" name="Sci. Rep.">
        <title>Nanopore sequencing improves the draft genome of the human pathogenic amoeba Naegleria fowleri.</title>
        <authorList>
            <person name="Liechti N."/>
            <person name="Schurch N."/>
            <person name="Bruggmann R."/>
            <person name="Wittwer M."/>
        </authorList>
    </citation>
    <scope>NUCLEOTIDE SEQUENCE [LARGE SCALE GENOMIC DNA]</scope>
    <source>
        <strain evidence="13 14">ATCC 30894</strain>
    </source>
</reference>
<feature type="binding site" evidence="10">
    <location>
        <position position="187"/>
    </location>
    <ligand>
        <name>substrate</name>
    </ligand>
</feature>
<evidence type="ECO:0000256" key="8">
    <source>
        <dbReference type="ARBA" id="ARBA00023242"/>
    </source>
</evidence>
<dbReference type="RefSeq" id="XP_044568703.1">
    <property type="nucleotide sequence ID" value="XM_044711701.1"/>
</dbReference>
<dbReference type="Pfam" id="PF06087">
    <property type="entry name" value="Tyr-DNA_phospho"/>
    <property type="match status" value="1"/>
</dbReference>
<feature type="region of interest" description="Disordered" evidence="12">
    <location>
        <begin position="18"/>
        <end position="76"/>
    </location>
</feature>
<evidence type="ECO:0000256" key="9">
    <source>
        <dbReference type="PIRSR" id="PIRSR610347-1"/>
    </source>
</evidence>
<dbReference type="CDD" id="cd09122">
    <property type="entry name" value="PLDc_Tdp1_1"/>
    <property type="match status" value="1"/>
</dbReference>
<dbReference type="Gene3D" id="3.30.870.10">
    <property type="entry name" value="Endonuclease Chain A"/>
    <property type="match status" value="2"/>
</dbReference>
<keyword evidence="8" id="KW-0539">Nucleus</keyword>
<dbReference type="AlphaFoldDB" id="A0A6A5CEH7"/>
<dbReference type="VEuPathDB" id="AmoebaDB:NF0037920"/>
<keyword evidence="14" id="KW-1185">Reference proteome</keyword>
<dbReference type="Proteomes" id="UP000444721">
    <property type="component" value="Unassembled WGS sequence"/>
</dbReference>
<feature type="active site" description="Nucleophile" evidence="9">
    <location>
        <position position="185"/>
    </location>
</feature>
<comment type="caution">
    <text evidence="13">The sequence shown here is derived from an EMBL/GenBank/DDBJ whole genome shotgun (WGS) entry which is preliminary data.</text>
</comment>
<dbReference type="PANTHER" id="PTHR12415:SF0">
    <property type="entry name" value="TYROSYL-DNA PHOSPHODIESTERASE 1"/>
    <property type="match status" value="1"/>
</dbReference>
<evidence type="ECO:0000256" key="11">
    <source>
        <dbReference type="PIRSR" id="PIRSR610347-3"/>
    </source>
</evidence>
<dbReference type="EMBL" id="VFQX01000004">
    <property type="protein sequence ID" value="KAF0983990.1"/>
    <property type="molecule type" value="Genomic_DNA"/>
</dbReference>
<keyword evidence="7" id="KW-0234">DNA repair</keyword>
<proteinExistence type="inferred from homology"/>
<dbReference type="GO" id="GO:0003697">
    <property type="term" value="F:single-stranded DNA binding"/>
    <property type="evidence" value="ECO:0007669"/>
    <property type="project" value="TreeGrafter"/>
</dbReference>
<evidence type="ECO:0000256" key="10">
    <source>
        <dbReference type="PIRSR" id="PIRSR610347-2"/>
    </source>
</evidence>
<comment type="similarity">
    <text evidence="2">Belongs to the tyrosyl-DNA phosphodiesterase family.</text>
</comment>
<comment type="subcellular location">
    <subcellularLocation>
        <location evidence="1">Nucleus</location>
    </subcellularLocation>
</comment>
<evidence type="ECO:0008006" key="15">
    <source>
        <dbReference type="Google" id="ProtNLM"/>
    </source>
</evidence>
<dbReference type="SUPFAM" id="SSF56024">
    <property type="entry name" value="Phospholipase D/nuclease"/>
    <property type="match status" value="2"/>
</dbReference>
<accession>A0A6A5CEH7</accession>
<evidence type="ECO:0000256" key="7">
    <source>
        <dbReference type="ARBA" id="ARBA00023204"/>
    </source>
</evidence>
<feature type="compositionally biased region" description="Polar residues" evidence="12">
    <location>
        <begin position="43"/>
        <end position="53"/>
    </location>
</feature>
<keyword evidence="4" id="KW-0227">DNA damage</keyword>
<evidence type="ECO:0000256" key="4">
    <source>
        <dbReference type="ARBA" id="ARBA00022763"/>
    </source>
</evidence>
<evidence type="ECO:0000256" key="3">
    <source>
        <dbReference type="ARBA" id="ARBA00022722"/>
    </source>
</evidence>
<evidence type="ECO:0000313" key="13">
    <source>
        <dbReference type="EMBL" id="KAF0983990.1"/>
    </source>
</evidence>
<dbReference type="VEuPathDB" id="AmoebaDB:FDP41_007905"/>